<reference evidence="1 2" key="1">
    <citation type="submission" date="2023-01" db="EMBL/GenBank/DDBJ databases">
        <title>Psychrosphaera sp. nov., isolated from marine algae.</title>
        <authorList>
            <person name="Bayburt H."/>
            <person name="Choi B.J."/>
            <person name="Kim J.M."/>
            <person name="Choi D.G."/>
            <person name="Jeon C.O."/>
        </authorList>
    </citation>
    <scope>NUCLEOTIDE SEQUENCE [LARGE SCALE GENOMIC DNA]</scope>
    <source>
        <strain evidence="1 2">G1-22</strain>
    </source>
</reference>
<protein>
    <submittedName>
        <fullName evidence="1">Uncharacterized protein</fullName>
    </submittedName>
</protein>
<comment type="caution">
    <text evidence="1">The sequence shown here is derived from an EMBL/GenBank/DDBJ whole genome shotgun (WGS) entry which is preliminary data.</text>
</comment>
<gene>
    <name evidence="1" type="ORF">PN838_19060</name>
</gene>
<name>A0ABT5FH12_9GAMM</name>
<sequence>MLNDTNMPSVMTLNNGPNTLGFEQHISGGNSTRTGIFNLFYGLLGTYWNAFSSN</sequence>
<evidence type="ECO:0000313" key="1">
    <source>
        <dbReference type="EMBL" id="MDC2890467.1"/>
    </source>
</evidence>
<evidence type="ECO:0000313" key="2">
    <source>
        <dbReference type="Proteomes" id="UP001528411"/>
    </source>
</evidence>
<organism evidence="1 2">
    <name type="scientific">Psychrosphaera algicola</name>
    <dbReference type="NCBI Taxonomy" id="3023714"/>
    <lineage>
        <taxon>Bacteria</taxon>
        <taxon>Pseudomonadati</taxon>
        <taxon>Pseudomonadota</taxon>
        <taxon>Gammaproteobacteria</taxon>
        <taxon>Alteromonadales</taxon>
        <taxon>Pseudoalteromonadaceae</taxon>
        <taxon>Psychrosphaera</taxon>
    </lineage>
</organism>
<proteinExistence type="predicted"/>
<keyword evidence="2" id="KW-1185">Reference proteome</keyword>
<dbReference type="EMBL" id="JAQOMS010000002">
    <property type="protein sequence ID" value="MDC2890467.1"/>
    <property type="molecule type" value="Genomic_DNA"/>
</dbReference>
<dbReference type="RefSeq" id="WP_272181661.1">
    <property type="nucleotide sequence ID" value="NZ_JAQOMS010000002.1"/>
</dbReference>
<dbReference type="Proteomes" id="UP001528411">
    <property type="component" value="Unassembled WGS sequence"/>
</dbReference>
<accession>A0ABT5FH12</accession>